<dbReference type="InterPro" id="IPR000700">
    <property type="entry name" value="PAS-assoc_C"/>
</dbReference>
<feature type="domain" description="PAC" evidence="10">
    <location>
        <begin position="218"/>
        <end position="270"/>
    </location>
</feature>
<keyword evidence="3" id="KW-0808">Transferase</keyword>
<evidence type="ECO:0000256" key="5">
    <source>
        <dbReference type="ARBA" id="ARBA00023012"/>
    </source>
</evidence>
<dbReference type="GO" id="GO:0000160">
    <property type="term" value="P:phosphorelay signal transduction system"/>
    <property type="evidence" value="ECO:0007669"/>
    <property type="project" value="UniProtKB-KW"/>
</dbReference>
<comment type="catalytic activity">
    <reaction evidence="1">
        <text>ATP + protein L-histidine = ADP + protein N-phospho-L-histidine.</text>
        <dbReference type="EC" id="2.7.13.3"/>
    </reaction>
</comment>
<dbReference type="Pfam" id="PF00512">
    <property type="entry name" value="HisKA"/>
    <property type="match status" value="1"/>
</dbReference>
<dbReference type="InterPro" id="IPR005467">
    <property type="entry name" value="His_kinase_dom"/>
</dbReference>
<evidence type="ECO:0000259" key="7">
    <source>
        <dbReference type="PROSITE" id="PS50109"/>
    </source>
</evidence>
<dbReference type="PROSITE" id="PS50110">
    <property type="entry name" value="RESPONSE_REGULATORY"/>
    <property type="match status" value="1"/>
</dbReference>
<evidence type="ECO:0000259" key="9">
    <source>
        <dbReference type="PROSITE" id="PS50112"/>
    </source>
</evidence>
<dbReference type="InterPro" id="IPR036890">
    <property type="entry name" value="HATPase_C_sf"/>
</dbReference>
<evidence type="ECO:0000259" key="8">
    <source>
        <dbReference type="PROSITE" id="PS50110"/>
    </source>
</evidence>
<dbReference type="CDD" id="cd00130">
    <property type="entry name" value="PAS"/>
    <property type="match status" value="2"/>
</dbReference>
<dbReference type="InterPro" id="IPR003018">
    <property type="entry name" value="GAF"/>
</dbReference>
<dbReference type="Gene3D" id="3.40.50.2300">
    <property type="match status" value="1"/>
</dbReference>
<dbReference type="Pfam" id="PF13426">
    <property type="entry name" value="PAS_9"/>
    <property type="match status" value="1"/>
</dbReference>
<dbReference type="GeneID" id="81125035"/>
<keyword evidence="12" id="KW-1185">Reference proteome</keyword>
<dbReference type="Gene3D" id="3.30.565.10">
    <property type="entry name" value="Histidine kinase-like ATPase, C-terminal domain"/>
    <property type="match status" value="1"/>
</dbReference>
<dbReference type="SMART" id="SM00448">
    <property type="entry name" value="REC"/>
    <property type="match status" value="1"/>
</dbReference>
<dbReference type="InterPro" id="IPR003661">
    <property type="entry name" value="HisK_dim/P_dom"/>
</dbReference>
<dbReference type="SMART" id="SM00387">
    <property type="entry name" value="HATPase_c"/>
    <property type="match status" value="1"/>
</dbReference>
<name>A0ABD5WIV2_9EURY</name>
<dbReference type="GO" id="GO:0004673">
    <property type="term" value="F:protein histidine kinase activity"/>
    <property type="evidence" value="ECO:0007669"/>
    <property type="project" value="UniProtKB-EC"/>
</dbReference>
<dbReference type="PROSITE" id="PS50112">
    <property type="entry name" value="PAS"/>
    <property type="match status" value="1"/>
</dbReference>
<evidence type="ECO:0000256" key="6">
    <source>
        <dbReference type="PROSITE-ProRule" id="PRU00169"/>
    </source>
</evidence>
<dbReference type="Pfam" id="PF08447">
    <property type="entry name" value="PAS_3"/>
    <property type="match status" value="1"/>
</dbReference>
<evidence type="ECO:0000313" key="11">
    <source>
        <dbReference type="EMBL" id="MFC7070448.1"/>
    </source>
</evidence>
<dbReference type="Pfam" id="PF02518">
    <property type="entry name" value="HATPase_c"/>
    <property type="match status" value="1"/>
</dbReference>
<dbReference type="InterPro" id="IPR035965">
    <property type="entry name" value="PAS-like_dom_sf"/>
</dbReference>
<dbReference type="InterPro" id="IPR001610">
    <property type="entry name" value="PAC"/>
</dbReference>
<dbReference type="EC" id="2.7.13.3" evidence="2"/>
<keyword evidence="4" id="KW-0418">Kinase</keyword>
<evidence type="ECO:0000259" key="10">
    <source>
        <dbReference type="PROSITE" id="PS50113"/>
    </source>
</evidence>
<dbReference type="NCBIfam" id="TIGR00229">
    <property type="entry name" value="sensory_box"/>
    <property type="match status" value="2"/>
</dbReference>
<dbReference type="Pfam" id="PF13185">
    <property type="entry name" value="GAF_2"/>
    <property type="match status" value="2"/>
</dbReference>
<feature type="domain" description="PAC" evidence="10">
    <location>
        <begin position="343"/>
        <end position="393"/>
    </location>
</feature>
<keyword evidence="5" id="KW-0902">Two-component regulatory system</keyword>
<dbReference type="PROSITE" id="PS50109">
    <property type="entry name" value="HIS_KIN"/>
    <property type="match status" value="1"/>
</dbReference>
<dbReference type="CDD" id="cd00075">
    <property type="entry name" value="HATPase"/>
    <property type="match status" value="1"/>
</dbReference>
<dbReference type="EMBL" id="JBHTAH010000010">
    <property type="protein sequence ID" value="MFC7070448.1"/>
    <property type="molecule type" value="Genomic_DNA"/>
</dbReference>
<dbReference type="SUPFAM" id="SSF47384">
    <property type="entry name" value="Homodimeric domain of signal transducing histidine kinase"/>
    <property type="match status" value="1"/>
</dbReference>
<dbReference type="SMART" id="SM00086">
    <property type="entry name" value="PAC"/>
    <property type="match status" value="2"/>
</dbReference>
<dbReference type="PANTHER" id="PTHR43711:SF1">
    <property type="entry name" value="HISTIDINE KINASE 1"/>
    <property type="match status" value="1"/>
</dbReference>
<dbReference type="SUPFAM" id="SSF55781">
    <property type="entry name" value="GAF domain-like"/>
    <property type="match status" value="2"/>
</dbReference>
<dbReference type="Proteomes" id="UP001596461">
    <property type="component" value="Unassembled WGS sequence"/>
</dbReference>
<dbReference type="InterPro" id="IPR000014">
    <property type="entry name" value="PAS"/>
</dbReference>
<evidence type="ECO:0000256" key="4">
    <source>
        <dbReference type="ARBA" id="ARBA00022777"/>
    </source>
</evidence>
<dbReference type="InterPro" id="IPR011006">
    <property type="entry name" value="CheY-like_superfamily"/>
</dbReference>
<evidence type="ECO:0000313" key="12">
    <source>
        <dbReference type="Proteomes" id="UP001596461"/>
    </source>
</evidence>
<dbReference type="InterPro" id="IPR029016">
    <property type="entry name" value="GAF-like_dom_sf"/>
</dbReference>
<dbReference type="Pfam" id="PF00072">
    <property type="entry name" value="Response_reg"/>
    <property type="match status" value="1"/>
</dbReference>
<feature type="domain" description="Response regulatory" evidence="8">
    <location>
        <begin position="9"/>
        <end position="125"/>
    </location>
</feature>
<dbReference type="Gene3D" id="3.30.450.40">
    <property type="match status" value="2"/>
</dbReference>
<dbReference type="RefSeq" id="WP_284033114.1">
    <property type="nucleotide sequence ID" value="NZ_CP126154.1"/>
</dbReference>
<dbReference type="InterPro" id="IPR036097">
    <property type="entry name" value="HisK_dim/P_sf"/>
</dbReference>
<dbReference type="SMART" id="SM00065">
    <property type="entry name" value="GAF"/>
    <property type="match status" value="2"/>
</dbReference>
<dbReference type="CDD" id="cd00156">
    <property type="entry name" value="REC"/>
    <property type="match status" value="1"/>
</dbReference>
<dbReference type="SUPFAM" id="SSF55874">
    <property type="entry name" value="ATPase domain of HSP90 chaperone/DNA topoisomerase II/histidine kinase"/>
    <property type="match status" value="1"/>
</dbReference>
<proteinExistence type="predicted"/>
<dbReference type="Gene3D" id="3.30.450.20">
    <property type="entry name" value="PAS domain"/>
    <property type="match status" value="2"/>
</dbReference>
<dbReference type="InterPro" id="IPR050736">
    <property type="entry name" value="Sensor_HK_Regulatory"/>
</dbReference>
<comment type="caution">
    <text evidence="11">The sequence shown here is derived from an EMBL/GenBank/DDBJ whole genome shotgun (WGS) entry which is preliminary data.</text>
</comment>
<dbReference type="InterPro" id="IPR013655">
    <property type="entry name" value="PAS_fold_3"/>
</dbReference>
<reference evidence="11 12" key="1">
    <citation type="journal article" date="2019" name="Int. J. Syst. Evol. Microbiol.">
        <title>The Global Catalogue of Microorganisms (GCM) 10K type strain sequencing project: providing services to taxonomists for standard genome sequencing and annotation.</title>
        <authorList>
            <consortium name="The Broad Institute Genomics Platform"/>
            <consortium name="The Broad Institute Genome Sequencing Center for Infectious Disease"/>
            <person name="Wu L."/>
            <person name="Ma J."/>
        </authorList>
    </citation>
    <scope>NUCLEOTIDE SEQUENCE [LARGE SCALE GENOMIC DNA]</scope>
    <source>
        <strain evidence="11 12">DT31</strain>
    </source>
</reference>
<dbReference type="AlphaFoldDB" id="A0ABD5WIV2"/>
<evidence type="ECO:0000256" key="2">
    <source>
        <dbReference type="ARBA" id="ARBA00012438"/>
    </source>
</evidence>
<dbReference type="PANTHER" id="PTHR43711">
    <property type="entry name" value="TWO-COMPONENT HISTIDINE KINASE"/>
    <property type="match status" value="1"/>
</dbReference>
<feature type="modified residue" description="4-aspartylphosphate" evidence="6">
    <location>
        <position position="60"/>
    </location>
</feature>
<accession>A0ABD5WIV2</accession>
<dbReference type="InterPro" id="IPR001789">
    <property type="entry name" value="Sig_transdc_resp-reg_receiver"/>
</dbReference>
<feature type="domain" description="PAS" evidence="9">
    <location>
        <begin position="271"/>
        <end position="313"/>
    </location>
</feature>
<protein>
    <recommendedName>
        <fullName evidence="2">histidine kinase</fullName>
        <ecNumber evidence="2">2.7.13.3</ecNumber>
    </recommendedName>
</protein>
<dbReference type="InterPro" id="IPR003594">
    <property type="entry name" value="HATPase_dom"/>
</dbReference>
<dbReference type="SMART" id="SM00091">
    <property type="entry name" value="PAS"/>
    <property type="match status" value="2"/>
</dbReference>
<dbReference type="SUPFAM" id="SSF52172">
    <property type="entry name" value="CheY-like"/>
    <property type="match status" value="1"/>
</dbReference>
<organism evidence="11 12">
    <name type="scientific">Halobaculum lipolyticum</name>
    <dbReference type="NCBI Taxonomy" id="3032001"/>
    <lineage>
        <taxon>Archaea</taxon>
        <taxon>Methanobacteriati</taxon>
        <taxon>Methanobacteriota</taxon>
        <taxon>Stenosarchaea group</taxon>
        <taxon>Halobacteria</taxon>
        <taxon>Halobacteriales</taxon>
        <taxon>Haloferacaceae</taxon>
        <taxon>Halobaculum</taxon>
    </lineage>
</organism>
<dbReference type="SMART" id="SM00388">
    <property type="entry name" value="HisKA"/>
    <property type="match status" value="1"/>
</dbReference>
<evidence type="ECO:0000256" key="3">
    <source>
        <dbReference type="ARBA" id="ARBA00022679"/>
    </source>
</evidence>
<dbReference type="SUPFAM" id="SSF55785">
    <property type="entry name" value="PYP-like sensor domain (PAS domain)"/>
    <property type="match status" value="2"/>
</dbReference>
<feature type="domain" description="Histidine kinase" evidence="7">
    <location>
        <begin position="732"/>
        <end position="921"/>
    </location>
</feature>
<keyword evidence="6" id="KW-0597">Phosphoprotein</keyword>
<dbReference type="PROSITE" id="PS50113">
    <property type="entry name" value="PAC"/>
    <property type="match status" value="2"/>
</dbReference>
<sequence>MSATDDAIQVLHVDDEPAFAELVATYLEREHDRIAVHSASDPDEGRAVLADTDIDCVVSDHDMPGENGIEFLRSVRADYPDLPFVLFTGKGSEEVASDAISAGVTDYLQKGGGTDKYALLANRIVNAVDASRDRRMLTERTRRLETLIDTLPGIIYRCRNEPTWPMETVDGEVEAVTGYDAGVLERNEVVWGEEVIHPDDRDRTWERVQAAVAVGERFEVTYRIHTRDGETRWMWERGRGVYDDDGELAAIEGFITDVTDRKEHERRLERTTARLEALFEHSPDMIDVHDAEGTIVDANPRLCEELGYTETELTSMNVRDIDRALAADEARDIWAGMEPGDRHELEGVYERRDGSTFPVKVHVRRLDIDGEDRFVVSSRDISARKRRDRKLEQLRECSRALTYTRTAAETAQLAVDAADEIIGADLSSVHLVTDRGDRMESVAAADPVADAFDGLPVYDRDAAPGTRSHFAWGVFDSGEPTYVPSTSRLDGLAEPTPAESVVFHPLAEHGLFIVSSREPDAFSDTDLLLVEILANYLETALDRVVREETNRTRRHSLEQLHDATRDLVRASSTAAVADGVIEAVEEILGFSVAVVRFYDPEVDGLVPAAESERLPEVLPDREVFTAESGSLNWGAFEAGEVRVYGDIETADGASDAGTGLRSLLVVPMGDHGTISLGETVPNVFDDTDVYLARILATAAETALDELAGERSLRDSRDELRRQNERLEEFASVVSHDLRNPLNVATGRLALARDDCDSDHLAAVERAHDRMNALIEDLLALARGADGDVSRQPVALAATVRECWDNVDTADASLVLDVDADATIRADERRLKQLFENLLRNAVEHGGDTVTVTVGGSSDGFWLADDGAGIPAGERDAVFEAGYSTSEDGTGFGLRIVKQVADAHGWEVRAVDGADGGARFEFADVTVVDG</sequence>
<evidence type="ECO:0000256" key="1">
    <source>
        <dbReference type="ARBA" id="ARBA00000085"/>
    </source>
</evidence>
<dbReference type="CDD" id="cd00082">
    <property type="entry name" value="HisKA"/>
    <property type="match status" value="1"/>
</dbReference>
<dbReference type="Gene3D" id="1.10.287.130">
    <property type="match status" value="1"/>
</dbReference>
<gene>
    <name evidence="11" type="ORF">ACFQL9_12420</name>
</gene>